<dbReference type="STRING" id="1250231.SAMN04488552_2806"/>
<evidence type="ECO:0000313" key="4">
    <source>
        <dbReference type="EMBL" id="SDS32272.1"/>
    </source>
</evidence>
<organism evidence="4 5">
    <name type="scientific">Christiangramia echinicola</name>
    <dbReference type="NCBI Taxonomy" id="279359"/>
    <lineage>
        <taxon>Bacteria</taxon>
        <taxon>Pseudomonadati</taxon>
        <taxon>Bacteroidota</taxon>
        <taxon>Flavobacteriia</taxon>
        <taxon>Flavobacteriales</taxon>
        <taxon>Flavobacteriaceae</taxon>
        <taxon>Christiangramia</taxon>
    </lineage>
</organism>
<dbReference type="InterPro" id="IPR001296">
    <property type="entry name" value="Glyco_trans_1"/>
</dbReference>
<dbReference type="PANTHER" id="PTHR46401:SF2">
    <property type="entry name" value="GLYCOSYLTRANSFERASE WBBK-RELATED"/>
    <property type="match status" value="1"/>
</dbReference>
<keyword evidence="5" id="KW-1185">Reference proteome</keyword>
<reference evidence="4 5" key="1">
    <citation type="submission" date="2016-10" db="EMBL/GenBank/DDBJ databases">
        <authorList>
            <person name="Varghese N."/>
            <person name="Submissions S."/>
        </authorList>
    </citation>
    <scope>NUCLEOTIDE SEQUENCE [LARGE SCALE GENOMIC DNA]</scope>
    <source>
        <strain evidence="4 5">Mar_2010_102</strain>
    </source>
</reference>
<dbReference type="SUPFAM" id="SSF53756">
    <property type="entry name" value="UDP-Glycosyltransferase/glycogen phosphorylase"/>
    <property type="match status" value="1"/>
</dbReference>
<dbReference type="Gene3D" id="3.40.50.2000">
    <property type="entry name" value="Glycogen Phosphorylase B"/>
    <property type="match status" value="2"/>
</dbReference>
<dbReference type="Pfam" id="PF13439">
    <property type="entry name" value="Glyco_transf_4"/>
    <property type="match status" value="1"/>
</dbReference>
<dbReference type="InterPro" id="IPR028098">
    <property type="entry name" value="Glyco_trans_4-like_N"/>
</dbReference>
<dbReference type="Pfam" id="PF00534">
    <property type="entry name" value="Glycos_transf_1"/>
    <property type="match status" value="1"/>
</dbReference>
<dbReference type="AlphaFoldDB" id="A0A1H1R935"/>
<feature type="domain" description="Glycosyl transferase family 1" evidence="2">
    <location>
        <begin position="239"/>
        <end position="396"/>
    </location>
</feature>
<proteinExistence type="predicted"/>
<protein>
    <submittedName>
        <fullName evidence="4">Glycosyltransferase involved in cell wall bisynthesis</fullName>
    </submittedName>
</protein>
<accession>A0A1H1R935</accession>
<gene>
    <name evidence="4" type="ORF">SAMN04488552_2806</name>
</gene>
<sequence>MKKVLIITYYWPPAGGPGVQRWLKFVKYLRGFEVEPVVYVPENPSYPIIDETFVKEIPEGIRIIKKKIFEPYAIAGIFSKKDTETISSGIIQKEEKQSSLQKAMLYIRGNFFIPDARKFWIKPSVKFLKDEIERGAYDAIITTGPPHSLHLIGLQLKEDLNIKWIADFRDPWTQIGYHDKLKLSEGSRRKHEELEKRVLNSADHIITTSFTTQEEFYAKTSKPITVITNGYDSEIEYKNSFNSKFKIAHIGSLLSGRNPETLWKALQQLKQEHEDFDKLFELELAGKVSEEVLRSIKNYGLEENLNNKGYISHSKALQMQRDASVLLLIEIDSQETRGIIPGKLFEYLASGRPILAIGPDKWDAEKIISKTEAGKVYSYQDITEIKTYILSLFQKYMNKEDMVFSHDLDQYHRKSLTGKLANLIKQV</sequence>
<feature type="domain" description="Glycosyltransferase subfamily 4-like N-terminal" evidence="3">
    <location>
        <begin position="109"/>
        <end position="234"/>
    </location>
</feature>
<dbReference type="Proteomes" id="UP000198858">
    <property type="component" value="Chromosome I"/>
</dbReference>
<dbReference type="GO" id="GO:0016757">
    <property type="term" value="F:glycosyltransferase activity"/>
    <property type="evidence" value="ECO:0007669"/>
    <property type="project" value="InterPro"/>
</dbReference>
<dbReference type="RefSeq" id="WP_089663397.1">
    <property type="nucleotide sequence ID" value="NZ_LT629745.1"/>
</dbReference>
<keyword evidence="1 4" id="KW-0808">Transferase</keyword>
<dbReference type="PANTHER" id="PTHR46401">
    <property type="entry name" value="GLYCOSYLTRANSFERASE WBBK-RELATED"/>
    <property type="match status" value="1"/>
</dbReference>
<evidence type="ECO:0000259" key="3">
    <source>
        <dbReference type="Pfam" id="PF13439"/>
    </source>
</evidence>
<dbReference type="CDD" id="cd03794">
    <property type="entry name" value="GT4_WbuB-like"/>
    <property type="match status" value="1"/>
</dbReference>
<evidence type="ECO:0000259" key="2">
    <source>
        <dbReference type="Pfam" id="PF00534"/>
    </source>
</evidence>
<name>A0A1H1R935_9FLAO</name>
<evidence type="ECO:0000256" key="1">
    <source>
        <dbReference type="ARBA" id="ARBA00022679"/>
    </source>
</evidence>
<dbReference type="EMBL" id="LT629745">
    <property type="protein sequence ID" value="SDS32272.1"/>
    <property type="molecule type" value="Genomic_DNA"/>
</dbReference>
<evidence type="ECO:0000313" key="5">
    <source>
        <dbReference type="Proteomes" id="UP000198858"/>
    </source>
</evidence>